<protein>
    <submittedName>
        <fullName evidence="2">Uncharacterized protein</fullName>
    </submittedName>
</protein>
<evidence type="ECO:0000313" key="3">
    <source>
        <dbReference type="Proteomes" id="UP001176941"/>
    </source>
</evidence>
<organism evidence="2 3">
    <name type="scientific">Rangifer tarandus platyrhynchus</name>
    <name type="common">Svalbard reindeer</name>
    <dbReference type="NCBI Taxonomy" id="3082113"/>
    <lineage>
        <taxon>Eukaryota</taxon>
        <taxon>Metazoa</taxon>
        <taxon>Chordata</taxon>
        <taxon>Craniata</taxon>
        <taxon>Vertebrata</taxon>
        <taxon>Euteleostomi</taxon>
        <taxon>Mammalia</taxon>
        <taxon>Eutheria</taxon>
        <taxon>Laurasiatheria</taxon>
        <taxon>Artiodactyla</taxon>
        <taxon>Ruminantia</taxon>
        <taxon>Pecora</taxon>
        <taxon>Cervidae</taxon>
        <taxon>Odocoileinae</taxon>
        <taxon>Rangifer</taxon>
    </lineage>
</organism>
<dbReference type="EMBL" id="OX459942">
    <property type="protein sequence ID" value="CAI9176788.1"/>
    <property type="molecule type" value="Genomic_DNA"/>
</dbReference>
<name>A0ABN8ZTD1_RANTA</name>
<accession>A0ABN8ZTD1</accession>
<keyword evidence="3" id="KW-1185">Reference proteome</keyword>
<evidence type="ECO:0000256" key="1">
    <source>
        <dbReference type="SAM" id="MobiDB-lite"/>
    </source>
</evidence>
<proteinExistence type="predicted"/>
<sequence length="103" mass="11416">MIYRLLPFSLLKKKNPPKPGGIEEEGEGRSTAGDRFSPERRESHPQSCEKMNHVFPIKTLHRFSGKLVIEDTIEMTVLFSSVAVSGGNSVNQSGGLKCKLNED</sequence>
<dbReference type="Proteomes" id="UP001176941">
    <property type="component" value="Chromosome 6"/>
</dbReference>
<reference evidence="2" key="1">
    <citation type="submission" date="2023-04" db="EMBL/GenBank/DDBJ databases">
        <authorList>
            <consortium name="ELIXIR-Norway"/>
        </authorList>
    </citation>
    <scope>NUCLEOTIDE SEQUENCE [LARGE SCALE GENOMIC DNA]</scope>
</reference>
<gene>
    <name evidence="2" type="ORF">MRATA1EN1_LOCUS25750</name>
</gene>
<feature type="region of interest" description="Disordered" evidence="1">
    <location>
        <begin position="11"/>
        <end position="50"/>
    </location>
</feature>
<evidence type="ECO:0000313" key="2">
    <source>
        <dbReference type="EMBL" id="CAI9176788.1"/>
    </source>
</evidence>